<protein>
    <submittedName>
        <fullName evidence="1">Uncharacterized protein</fullName>
    </submittedName>
</protein>
<dbReference type="EMBL" id="JARBHB010000007">
    <property type="protein sequence ID" value="KAJ8879617.1"/>
    <property type="molecule type" value="Genomic_DNA"/>
</dbReference>
<evidence type="ECO:0000313" key="1">
    <source>
        <dbReference type="EMBL" id="KAJ8879617.1"/>
    </source>
</evidence>
<comment type="caution">
    <text evidence="1">The sequence shown here is derived from an EMBL/GenBank/DDBJ whole genome shotgun (WGS) entry which is preliminary data.</text>
</comment>
<proteinExistence type="predicted"/>
<organism evidence="1 2">
    <name type="scientific">Dryococelus australis</name>
    <dbReference type="NCBI Taxonomy" id="614101"/>
    <lineage>
        <taxon>Eukaryota</taxon>
        <taxon>Metazoa</taxon>
        <taxon>Ecdysozoa</taxon>
        <taxon>Arthropoda</taxon>
        <taxon>Hexapoda</taxon>
        <taxon>Insecta</taxon>
        <taxon>Pterygota</taxon>
        <taxon>Neoptera</taxon>
        <taxon>Polyneoptera</taxon>
        <taxon>Phasmatodea</taxon>
        <taxon>Verophasmatodea</taxon>
        <taxon>Anareolatae</taxon>
        <taxon>Phasmatidae</taxon>
        <taxon>Eurycanthinae</taxon>
        <taxon>Dryococelus</taxon>
    </lineage>
</organism>
<gene>
    <name evidence="1" type="ORF">PR048_020225</name>
</gene>
<accession>A0ABQ9H5P5</accession>
<keyword evidence="2" id="KW-1185">Reference proteome</keyword>
<reference evidence="1 2" key="1">
    <citation type="submission" date="2023-02" db="EMBL/GenBank/DDBJ databases">
        <title>LHISI_Scaffold_Assembly.</title>
        <authorList>
            <person name="Stuart O.P."/>
            <person name="Cleave R."/>
            <person name="Magrath M.J.L."/>
            <person name="Mikheyev A.S."/>
        </authorList>
    </citation>
    <scope>NUCLEOTIDE SEQUENCE [LARGE SCALE GENOMIC DNA]</scope>
    <source>
        <strain evidence="1">Daus_M_001</strain>
        <tissue evidence="1">Leg muscle</tissue>
    </source>
</reference>
<sequence>MCSAEDVLLLIAVVEDEDREKTRSVWVYEINATRDDDGDFYSLVPELLKDDKRFYVYFRMSVDCFDEILNMIRDDISKKATDFRRPIPPE</sequence>
<dbReference type="Proteomes" id="UP001159363">
    <property type="component" value="Chromosome 6"/>
</dbReference>
<name>A0ABQ9H5P5_9NEOP</name>
<evidence type="ECO:0000313" key="2">
    <source>
        <dbReference type="Proteomes" id="UP001159363"/>
    </source>
</evidence>